<feature type="region of interest" description="Disordered" evidence="2">
    <location>
        <begin position="19"/>
        <end position="40"/>
    </location>
</feature>
<dbReference type="EMBL" id="CP003013">
    <property type="protein sequence ID" value="AEO70688.1"/>
    <property type="molecule type" value="Genomic_DNA"/>
</dbReference>
<dbReference type="Gene3D" id="2.40.50.40">
    <property type="match status" value="1"/>
</dbReference>
<accession>G2RCZ5</accession>
<dbReference type="Proteomes" id="UP000008181">
    <property type="component" value="Chromosome 5"/>
</dbReference>
<proteinExistence type="predicted"/>
<dbReference type="SUPFAM" id="SSF54160">
    <property type="entry name" value="Chromo domain-like"/>
    <property type="match status" value="1"/>
</dbReference>
<keyword evidence="5" id="KW-1185">Reference proteome</keyword>
<dbReference type="STRING" id="578455.G2RCZ5"/>
<protein>
    <recommendedName>
        <fullName evidence="3">Chromo domain-containing protein</fullName>
    </recommendedName>
</protein>
<dbReference type="GO" id="GO:0006338">
    <property type="term" value="P:chromatin remodeling"/>
    <property type="evidence" value="ECO:0007669"/>
    <property type="project" value="UniProtKB-ARBA"/>
</dbReference>
<feature type="compositionally biased region" description="Low complexity" evidence="2">
    <location>
        <begin position="261"/>
        <end position="273"/>
    </location>
</feature>
<dbReference type="PROSITE" id="PS50013">
    <property type="entry name" value="CHROMO_2"/>
    <property type="match status" value="1"/>
</dbReference>
<evidence type="ECO:0000313" key="4">
    <source>
        <dbReference type="EMBL" id="AEO70688.1"/>
    </source>
</evidence>
<evidence type="ECO:0000259" key="3">
    <source>
        <dbReference type="PROSITE" id="PS50013"/>
    </source>
</evidence>
<dbReference type="GeneID" id="11519289"/>
<feature type="compositionally biased region" description="Acidic residues" evidence="2">
    <location>
        <begin position="201"/>
        <end position="220"/>
    </location>
</feature>
<dbReference type="HOGENOM" id="CLU_030426_0_0_1"/>
<dbReference type="Pfam" id="PF00385">
    <property type="entry name" value="Chromo"/>
    <property type="match status" value="1"/>
</dbReference>
<sequence>MADARVPPRRKTTIEIPLPSVRKYVPGSGPPPPRISLAPPRDSTAYIIDQFVLPADKDTTEASRRLIYYHIGFTDLPAARLLIPCNKVLDYVSPRELEDWEYKNLERKEEEQARRRAEEQRACPQKKRPGRSTKVPMDDVGVPALSPADEALLLAQQVAGPSLSTPQKRRLGRMLDEEDVGDTSNADSDDAAIRRQLQAEAESEGVGFEDELGLESESESVDQLSLHYDTPAVDSPSRPGSLVPSGQVPFPLDSARTPIKTSSPGSATAPTSTLPLGNSPGPATERLHPARARVFGQQNWSDAAPRTHNRNGHPQQNGTPRSQLSTPQQLESPALTATAAPVARTKTSPAVPASRFSTPGVRTGSVAASDSSSNKRKMSAPNGAGPQEKQRKTKKQKVKQEEEPPTDEFEVEDLLDDQWFVEQGVKVHKYLVLWAGDWPEDQNPTWEPAENVQDQALIKRYLRKKKAGLLKPVKKPQKSLRHYLGTPQYSSVAEAFEGGIGEQAGPVADDVESDVDPPHETFLVTENVEDIAANGARPSPAFASFDSLLARYSQTFPRG</sequence>
<dbReference type="InterPro" id="IPR016197">
    <property type="entry name" value="Chromo-like_dom_sf"/>
</dbReference>
<dbReference type="eggNOG" id="ENOG502RA4K">
    <property type="taxonomic scope" value="Eukaryota"/>
</dbReference>
<feature type="domain" description="Chromo" evidence="3">
    <location>
        <begin position="409"/>
        <end position="465"/>
    </location>
</feature>
<evidence type="ECO:0000256" key="1">
    <source>
        <dbReference type="ARBA" id="ARBA00011353"/>
    </source>
</evidence>
<reference evidence="4 5" key="1">
    <citation type="journal article" date="2011" name="Nat. Biotechnol.">
        <title>Comparative genomic analysis of the thermophilic biomass-degrading fungi Myceliophthora thermophila and Thielavia terrestris.</title>
        <authorList>
            <person name="Berka R.M."/>
            <person name="Grigoriev I.V."/>
            <person name="Otillar R."/>
            <person name="Salamov A."/>
            <person name="Grimwood J."/>
            <person name="Reid I."/>
            <person name="Ishmael N."/>
            <person name="John T."/>
            <person name="Darmond C."/>
            <person name="Moisan M.-C."/>
            <person name="Henrissat B."/>
            <person name="Coutinho P.M."/>
            <person name="Lombard V."/>
            <person name="Natvig D.O."/>
            <person name="Lindquist E."/>
            <person name="Schmutz J."/>
            <person name="Lucas S."/>
            <person name="Harris P."/>
            <person name="Powlowski J."/>
            <person name="Bellemare A."/>
            <person name="Taylor D."/>
            <person name="Butler G."/>
            <person name="de Vries R.P."/>
            <person name="Allijn I.E."/>
            <person name="van den Brink J."/>
            <person name="Ushinsky S."/>
            <person name="Storms R."/>
            <person name="Powell A.J."/>
            <person name="Paulsen I.T."/>
            <person name="Elbourne L.D.H."/>
            <person name="Baker S.E."/>
            <person name="Magnuson J."/>
            <person name="LaBoissiere S."/>
            <person name="Clutterbuck A.J."/>
            <person name="Martinez D."/>
            <person name="Wogulis M."/>
            <person name="de Leon A.L."/>
            <person name="Rey M.W."/>
            <person name="Tsang A."/>
        </authorList>
    </citation>
    <scope>NUCLEOTIDE SEQUENCE [LARGE SCALE GENOMIC DNA]</scope>
    <source>
        <strain evidence="5">ATCC 38088 / NRRL 8126</strain>
    </source>
</reference>
<dbReference type="OrthoDB" id="3543857at2759"/>
<organism evidence="4 5">
    <name type="scientific">Thermothielavioides terrestris (strain ATCC 38088 / NRRL 8126)</name>
    <name type="common">Thielavia terrestris</name>
    <dbReference type="NCBI Taxonomy" id="578455"/>
    <lineage>
        <taxon>Eukaryota</taxon>
        <taxon>Fungi</taxon>
        <taxon>Dikarya</taxon>
        <taxon>Ascomycota</taxon>
        <taxon>Pezizomycotina</taxon>
        <taxon>Sordariomycetes</taxon>
        <taxon>Sordariomycetidae</taxon>
        <taxon>Sordariales</taxon>
        <taxon>Chaetomiaceae</taxon>
        <taxon>Thermothielavioides</taxon>
        <taxon>Thermothielavioides terrestris</taxon>
    </lineage>
</organism>
<evidence type="ECO:0000256" key="2">
    <source>
        <dbReference type="SAM" id="MobiDB-lite"/>
    </source>
</evidence>
<feature type="region of interest" description="Disordered" evidence="2">
    <location>
        <begin position="113"/>
        <end position="143"/>
    </location>
</feature>
<evidence type="ECO:0000313" key="5">
    <source>
        <dbReference type="Proteomes" id="UP000008181"/>
    </source>
</evidence>
<dbReference type="SMART" id="SM00298">
    <property type="entry name" value="CHROMO"/>
    <property type="match status" value="1"/>
</dbReference>
<dbReference type="KEGG" id="ttt:THITE_2122367"/>
<feature type="compositionally biased region" description="Polar residues" evidence="2">
    <location>
        <begin position="312"/>
        <end position="331"/>
    </location>
</feature>
<dbReference type="InterPro" id="IPR000953">
    <property type="entry name" value="Chromo/chromo_shadow_dom"/>
</dbReference>
<comment type="subunit">
    <text evidence="1">Component of the NuA4 histone acetyltransferase complex.</text>
</comment>
<dbReference type="InterPro" id="IPR023780">
    <property type="entry name" value="Chromo_domain"/>
</dbReference>
<name>G2RCZ5_THETT</name>
<feature type="region of interest" description="Disordered" evidence="2">
    <location>
        <begin position="158"/>
        <end position="410"/>
    </location>
</feature>
<dbReference type="RefSeq" id="XP_003657024.1">
    <property type="nucleotide sequence ID" value="XM_003656976.1"/>
</dbReference>
<dbReference type="CDD" id="cd00024">
    <property type="entry name" value="CD_CSD"/>
    <property type="match status" value="1"/>
</dbReference>
<dbReference type="AlphaFoldDB" id="G2RCZ5"/>
<gene>
    <name evidence="4" type="ORF">THITE_2122367</name>
</gene>